<dbReference type="PANTHER" id="PTHR35340:SF6">
    <property type="entry name" value="ASST-DOMAIN-CONTAINING PROTEIN"/>
    <property type="match status" value="1"/>
</dbReference>
<sequence>MNRRNLLLGVGGAALVGVAGGGVGYAIASPGSVDPPAETPAAPAKYRSRPDLRTMPDVTITTAANGTVGGFICLSPASGTGLWGPLMVDEKGSPVWFRKVADPATVAIDFKVQRYRNKSVLTWWEGTIGGTGGQGVGQGEFVIADSSYREIIRVRAAGTEQADQHDFVITSGNTALFWVYAPIPYDLSPVGGPTDGVLHDGVIQEVDIATGKKLFEWRASDHVGLDESYAPLPQGDSAHLPYDYFHANSVGLAADGNIIISSRHTWTAYKLDRRTGEVIWRLGGKKTDFTVEEKAKFAWQHDFRQRRDGSYSVFDNGAGVTKVRDYSRGLVLKLDEAAKTAAFVAEYLHPDKLSAPTQGNFRELADGGSFIGWGQMPYFTEHNADGSVRLAGHIPLDNQSYRAYKVDWTGEPLDQPALGLQVEGSNVIVSASWNGTTEVSRWRARSGAQPGALTGATEAPRSGFETTLTIHGTPEYVVAEALDATGKLLGASSAIPVRV</sequence>
<reference evidence="1 2" key="1">
    <citation type="submission" date="2021-03" db="EMBL/GenBank/DDBJ databases">
        <title>Whole genome shotgun sequence of Actinoplanes toevensis NBRC 105298.</title>
        <authorList>
            <person name="Komaki H."/>
            <person name="Tamura T."/>
        </authorList>
    </citation>
    <scope>NUCLEOTIDE SEQUENCE [LARGE SCALE GENOMIC DNA]</scope>
    <source>
        <strain evidence="1 2">NBRC 105298</strain>
    </source>
</reference>
<dbReference type="SUPFAM" id="SSF50998">
    <property type="entry name" value="Quinoprotein alcohol dehydrogenase-like"/>
    <property type="match status" value="1"/>
</dbReference>
<dbReference type="Pfam" id="PF14269">
    <property type="entry name" value="Arylsulfotran_2"/>
    <property type="match status" value="1"/>
</dbReference>
<dbReference type="InterPro" id="IPR053143">
    <property type="entry name" value="Arylsulfate_ST"/>
</dbReference>
<comment type="caution">
    <text evidence="1">The sequence shown here is derived from an EMBL/GenBank/DDBJ whole genome shotgun (WGS) entry which is preliminary data.</text>
</comment>
<protein>
    <recommendedName>
        <fullName evidence="3">Arylsulfotransferase ASST</fullName>
    </recommendedName>
</protein>
<gene>
    <name evidence="1" type="ORF">Ato02nite_062230</name>
</gene>
<organism evidence="1 2">
    <name type="scientific">Paractinoplanes toevensis</name>
    <dbReference type="NCBI Taxonomy" id="571911"/>
    <lineage>
        <taxon>Bacteria</taxon>
        <taxon>Bacillati</taxon>
        <taxon>Actinomycetota</taxon>
        <taxon>Actinomycetes</taxon>
        <taxon>Micromonosporales</taxon>
        <taxon>Micromonosporaceae</taxon>
        <taxon>Paractinoplanes</taxon>
    </lineage>
</organism>
<evidence type="ECO:0008006" key="3">
    <source>
        <dbReference type="Google" id="ProtNLM"/>
    </source>
</evidence>
<evidence type="ECO:0000313" key="1">
    <source>
        <dbReference type="EMBL" id="GIM94430.1"/>
    </source>
</evidence>
<dbReference type="InterPro" id="IPR039535">
    <property type="entry name" value="ASST-like"/>
</dbReference>
<proteinExistence type="predicted"/>
<dbReference type="InterPro" id="IPR011047">
    <property type="entry name" value="Quinoprotein_ADH-like_sf"/>
</dbReference>
<name>A0A919W6D0_9ACTN</name>
<dbReference type="Proteomes" id="UP000677082">
    <property type="component" value="Unassembled WGS sequence"/>
</dbReference>
<dbReference type="AlphaFoldDB" id="A0A919W6D0"/>
<keyword evidence="2" id="KW-1185">Reference proteome</keyword>
<evidence type="ECO:0000313" key="2">
    <source>
        <dbReference type="Proteomes" id="UP000677082"/>
    </source>
</evidence>
<dbReference type="EMBL" id="BOQN01000082">
    <property type="protein sequence ID" value="GIM94430.1"/>
    <property type="molecule type" value="Genomic_DNA"/>
</dbReference>
<dbReference type="RefSeq" id="WP_246607616.1">
    <property type="nucleotide sequence ID" value="NZ_BOQN01000082.1"/>
</dbReference>
<dbReference type="PANTHER" id="PTHR35340">
    <property type="entry name" value="PQQ ENZYME REPEAT PROTEIN-RELATED"/>
    <property type="match status" value="1"/>
</dbReference>
<accession>A0A919W6D0</accession>